<keyword evidence="11" id="KW-1185">Reference proteome</keyword>
<evidence type="ECO:0000256" key="4">
    <source>
        <dbReference type="ARBA" id="ARBA00022884"/>
    </source>
</evidence>
<comment type="subunit">
    <text evidence="7">Monomer. Binds directly to the core enzyme of the DNA-dependent RNA polymerase and to nascent RNA.</text>
</comment>
<dbReference type="InterPro" id="IPR025249">
    <property type="entry name" value="TF_NusA_KH_1st"/>
</dbReference>
<dbReference type="RefSeq" id="WP_081839382.1">
    <property type="nucleotide sequence ID" value="NZ_CAMETI010000031.1"/>
</dbReference>
<dbReference type="CDD" id="cd04455">
    <property type="entry name" value="S1_NusA"/>
    <property type="match status" value="1"/>
</dbReference>
<dbReference type="SUPFAM" id="SSF54814">
    <property type="entry name" value="Prokaryotic type KH domain (KH-domain type II)"/>
    <property type="match status" value="2"/>
</dbReference>
<feature type="domain" description="K Homology" evidence="9">
    <location>
        <begin position="238"/>
        <end position="304"/>
    </location>
</feature>
<dbReference type="InterPro" id="IPR058582">
    <property type="entry name" value="KH_NusA_2nd"/>
</dbReference>
<name>A0A073IV09_9BACT</name>
<comment type="subcellular location">
    <subcellularLocation>
        <location evidence="7">Cytoplasm</location>
    </subcellularLocation>
</comment>
<dbReference type="NCBIfam" id="TIGR01953">
    <property type="entry name" value="NusA"/>
    <property type="match status" value="1"/>
</dbReference>
<dbReference type="Pfam" id="PF08529">
    <property type="entry name" value="NusA_N"/>
    <property type="match status" value="1"/>
</dbReference>
<dbReference type="FunFam" id="3.30.300.20:FF:000002">
    <property type="entry name" value="Transcription termination/antitermination protein NusA"/>
    <property type="match status" value="1"/>
</dbReference>
<dbReference type="Pfam" id="PF13184">
    <property type="entry name" value="KH_NusA_1st"/>
    <property type="match status" value="1"/>
</dbReference>
<dbReference type="Gene3D" id="3.30.1480.10">
    <property type="entry name" value="NusA, N-terminal domain"/>
    <property type="match status" value="1"/>
</dbReference>
<keyword evidence="10" id="KW-0648">Protein biosynthesis</keyword>
<evidence type="ECO:0000256" key="1">
    <source>
        <dbReference type="ARBA" id="ARBA00022472"/>
    </source>
</evidence>
<keyword evidence="10" id="KW-0251">Elongation factor</keyword>
<keyword evidence="1 7" id="KW-0806">Transcription termination</keyword>
<dbReference type="SUPFAM" id="SSF50249">
    <property type="entry name" value="Nucleic acid-binding proteins"/>
    <property type="match status" value="1"/>
</dbReference>
<keyword evidence="2 7" id="KW-0963">Cytoplasm</keyword>
<proteinExistence type="inferred from homology"/>
<dbReference type="SMART" id="SM00316">
    <property type="entry name" value="S1"/>
    <property type="match status" value="1"/>
</dbReference>
<dbReference type="GO" id="GO:0003746">
    <property type="term" value="F:translation elongation factor activity"/>
    <property type="evidence" value="ECO:0007669"/>
    <property type="project" value="UniProtKB-KW"/>
</dbReference>
<keyword evidence="4 7" id="KW-0694">RNA-binding</keyword>
<dbReference type="GeneID" id="90982590"/>
<comment type="caution">
    <text evidence="10">The sequence shown here is derived from an EMBL/GenBank/DDBJ whole genome shotgun (WGS) entry which is preliminary data.</text>
</comment>
<dbReference type="PANTHER" id="PTHR22648:SF0">
    <property type="entry name" value="TRANSCRIPTION TERMINATION_ANTITERMINATION PROTEIN NUSA"/>
    <property type="match status" value="1"/>
</dbReference>
<feature type="domain" description="S1 motif" evidence="8">
    <location>
        <begin position="136"/>
        <end position="203"/>
    </location>
</feature>
<evidence type="ECO:0000256" key="7">
    <source>
        <dbReference type="HAMAP-Rule" id="MF_00945"/>
    </source>
</evidence>
<dbReference type="InterPro" id="IPR013735">
    <property type="entry name" value="TF_NusA_N"/>
</dbReference>
<dbReference type="OrthoDB" id="9807233at2"/>
<dbReference type="GO" id="GO:0003723">
    <property type="term" value="F:RNA binding"/>
    <property type="evidence" value="ECO:0007669"/>
    <property type="project" value="UniProtKB-UniRule"/>
</dbReference>
<dbReference type="Pfam" id="PF26594">
    <property type="entry name" value="KH_NusA_2nd"/>
    <property type="match status" value="1"/>
</dbReference>
<dbReference type="GO" id="GO:0006353">
    <property type="term" value="P:DNA-templated transcription termination"/>
    <property type="evidence" value="ECO:0007669"/>
    <property type="project" value="UniProtKB-UniRule"/>
</dbReference>
<dbReference type="InterPro" id="IPR030842">
    <property type="entry name" value="TF_NusA_bacterial"/>
</dbReference>
<evidence type="ECO:0000313" key="11">
    <source>
        <dbReference type="Proteomes" id="UP000027665"/>
    </source>
</evidence>
<dbReference type="CDD" id="cd22529">
    <property type="entry name" value="KH-II_NusA_rpt2"/>
    <property type="match status" value="1"/>
</dbReference>
<accession>A0A073IV09</accession>
<dbReference type="InterPro" id="IPR036555">
    <property type="entry name" value="NusA_N_sf"/>
</dbReference>
<dbReference type="HAMAP" id="MF_00945_B">
    <property type="entry name" value="NusA_B"/>
    <property type="match status" value="1"/>
</dbReference>
<evidence type="ECO:0000256" key="6">
    <source>
        <dbReference type="ARBA" id="ARBA00023163"/>
    </source>
</evidence>
<evidence type="ECO:0000259" key="8">
    <source>
        <dbReference type="SMART" id="SM00316"/>
    </source>
</evidence>
<dbReference type="EMBL" id="JMKI01000004">
    <property type="protein sequence ID" value="KEJ93410.1"/>
    <property type="molecule type" value="Genomic_DNA"/>
</dbReference>
<keyword evidence="5 7" id="KW-0805">Transcription regulation</keyword>
<dbReference type="GO" id="GO:0031564">
    <property type="term" value="P:transcription antitermination"/>
    <property type="evidence" value="ECO:0007669"/>
    <property type="project" value="UniProtKB-UniRule"/>
</dbReference>
<dbReference type="Proteomes" id="UP000027665">
    <property type="component" value="Unassembled WGS sequence"/>
</dbReference>
<dbReference type="AlphaFoldDB" id="A0A073IV09"/>
<dbReference type="InterPro" id="IPR003029">
    <property type="entry name" value="S1_domain"/>
</dbReference>
<evidence type="ECO:0000256" key="2">
    <source>
        <dbReference type="ARBA" id="ARBA00022490"/>
    </source>
</evidence>
<dbReference type="PANTHER" id="PTHR22648">
    <property type="entry name" value="TRANSCRIPTION TERMINATION FACTOR NUSA"/>
    <property type="match status" value="1"/>
</dbReference>
<dbReference type="STRING" id="2754.EH55_08910"/>
<dbReference type="InterPro" id="IPR015946">
    <property type="entry name" value="KH_dom-like_a/b"/>
</dbReference>
<gene>
    <name evidence="7" type="primary">nusA</name>
    <name evidence="10" type="ORF">EH55_08910</name>
</gene>
<dbReference type="SMART" id="SM00322">
    <property type="entry name" value="KH"/>
    <property type="match status" value="2"/>
</dbReference>
<dbReference type="CDD" id="cd02134">
    <property type="entry name" value="KH-II_NusA_rpt1"/>
    <property type="match status" value="1"/>
</dbReference>
<organism evidence="10 11">
    <name type="scientific">Synergistes jonesii</name>
    <dbReference type="NCBI Taxonomy" id="2754"/>
    <lineage>
        <taxon>Bacteria</taxon>
        <taxon>Thermotogati</taxon>
        <taxon>Synergistota</taxon>
        <taxon>Synergistia</taxon>
        <taxon>Synergistales</taxon>
        <taxon>Synergistaceae</taxon>
        <taxon>Synergistes</taxon>
    </lineage>
</organism>
<dbReference type="InterPro" id="IPR004087">
    <property type="entry name" value="KH_dom"/>
</dbReference>
<dbReference type="InterPro" id="IPR009019">
    <property type="entry name" value="KH_sf_prok-type"/>
</dbReference>
<dbReference type="PROSITE" id="PS50084">
    <property type="entry name" value="KH_TYPE_1"/>
    <property type="match status" value="1"/>
</dbReference>
<dbReference type="eggNOG" id="COG0195">
    <property type="taxonomic scope" value="Bacteria"/>
</dbReference>
<keyword evidence="6 7" id="KW-0804">Transcription</keyword>
<dbReference type="GO" id="GO:0005829">
    <property type="term" value="C:cytosol"/>
    <property type="evidence" value="ECO:0007669"/>
    <property type="project" value="TreeGrafter"/>
</dbReference>
<reference evidence="10 11" key="1">
    <citation type="submission" date="2014-04" db="EMBL/GenBank/DDBJ databases">
        <title>Draft Genome Sequence of Synergistes jonesii.</title>
        <authorList>
            <person name="Coil D.A."/>
            <person name="Eisen J.A."/>
            <person name="Holland-Moritz H.E."/>
        </authorList>
    </citation>
    <scope>NUCLEOTIDE SEQUENCE [LARGE SCALE GENOMIC DNA]</scope>
    <source>
        <strain evidence="10 11">78-1</strain>
    </source>
</reference>
<dbReference type="GO" id="GO:0003700">
    <property type="term" value="F:DNA-binding transcription factor activity"/>
    <property type="evidence" value="ECO:0007669"/>
    <property type="project" value="InterPro"/>
</dbReference>
<evidence type="ECO:0000313" key="10">
    <source>
        <dbReference type="EMBL" id="KEJ93410.1"/>
    </source>
</evidence>
<feature type="domain" description="K Homology" evidence="9">
    <location>
        <begin position="305"/>
        <end position="362"/>
    </location>
</feature>
<evidence type="ECO:0000259" key="9">
    <source>
        <dbReference type="SMART" id="SM00322"/>
    </source>
</evidence>
<keyword evidence="3 7" id="KW-0889">Transcription antitermination</keyword>
<dbReference type="FunFam" id="3.30.300.20:FF:000005">
    <property type="entry name" value="Transcription termination/antitermination protein NusA"/>
    <property type="match status" value="1"/>
</dbReference>
<dbReference type="Gene3D" id="2.40.50.140">
    <property type="entry name" value="Nucleic acid-binding proteins"/>
    <property type="match status" value="1"/>
</dbReference>
<protein>
    <recommendedName>
        <fullName evidence="7">Transcription termination/antitermination protein NusA</fullName>
    </recommendedName>
</protein>
<sequence length="390" mass="44078">MKLGNDFKRVLRQIEEEKGLSEEIIVSSLEMAMVSAYKKFKGGNHQTEVYIDIENGEFTLYEVYEVVEEVSNPDAELTLEEAKRRGYSDVEVGDFIHVEVFPEDFGRIAAQTARQVIIQKLKDAERQVVYEQFADKIGNVIAGTIFKAEGDQILIRLNDKTEAIMPKEEKILGEKYITGSLKKFYLLDVRQTTRGPRIIVSRTHPGLLRRLLEVQVPEIKDGIVEIRNIVREAGTRAKIAVSSLDVNVEPLGACVGKQGQRIRAISDELVGERIDIIVYNSDPLKYITNALSPAKIVRIEPLLDQDRSVTVYVRPDQLSLAIGKTGQNVRLAARLTGWKIDIKVKEEEKLPTMKDLFMDISDIEADKPTAVDLFEDLPKEGPKKKKGRKK</sequence>
<comment type="similarity">
    <text evidence="7">Belongs to the NusA family.</text>
</comment>
<evidence type="ECO:0000256" key="3">
    <source>
        <dbReference type="ARBA" id="ARBA00022814"/>
    </source>
</evidence>
<comment type="function">
    <text evidence="7">Participates in both transcription termination and antitermination.</text>
</comment>
<dbReference type="Gene3D" id="3.30.300.20">
    <property type="match status" value="2"/>
</dbReference>
<dbReference type="SUPFAM" id="SSF69705">
    <property type="entry name" value="Transcription factor NusA, N-terminal domain"/>
    <property type="match status" value="1"/>
</dbReference>
<dbReference type="InterPro" id="IPR010213">
    <property type="entry name" value="TF_NusA"/>
</dbReference>
<dbReference type="InterPro" id="IPR012340">
    <property type="entry name" value="NA-bd_OB-fold"/>
</dbReference>
<evidence type="ECO:0000256" key="5">
    <source>
        <dbReference type="ARBA" id="ARBA00023015"/>
    </source>
</evidence>